<dbReference type="GO" id="GO:0030682">
    <property type="term" value="P:symbiont-mediated perturbation of host defenses"/>
    <property type="evidence" value="ECO:0007669"/>
    <property type="project" value="InterPro"/>
</dbReference>
<protein>
    <submittedName>
        <fullName evidence="4">Uncharacterized protein</fullName>
    </submittedName>
</protein>
<evidence type="ECO:0000313" key="4">
    <source>
        <dbReference type="EnsemblMetazoa" id="RPRC004048-PA"/>
    </source>
</evidence>
<sequence length="153" mass="16381">ASQQQYSSAPRFISDELQSSNNPVGGWPEEIILLASAVSSGLLGKQVNCKLENIPDAKFTRFNCQKSGKPEFTTYLSVLATDALACRCGSREGPTKGKPEFTSYLSVLATDALACRCGSREGPTKGASTSKVIEALSFFSVKFPTMESVLSIQ</sequence>
<dbReference type="Proteomes" id="UP000015103">
    <property type="component" value="Unassembled WGS sequence"/>
</dbReference>
<evidence type="ECO:0000313" key="5">
    <source>
        <dbReference type="Proteomes" id="UP000015103"/>
    </source>
</evidence>
<dbReference type="EMBL" id="ACPB03034104">
    <property type="status" value="NOT_ANNOTATED_CDS"/>
    <property type="molecule type" value="Genomic_DNA"/>
</dbReference>
<dbReference type="AlphaFoldDB" id="T1HJ25"/>
<dbReference type="HOGENOM" id="CLU_1717854_0_0_1"/>
<keyword evidence="5" id="KW-1185">Reference proteome</keyword>
<keyword evidence="3" id="KW-0732">Signal</keyword>
<reference evidence="4" key="1">
    <citation type="submission" date="2015-05" db="UniProtKB">
        <authorList>
            <consortium name="EnsemblMetazoa"/>
        </authorList>
    </citation>
    <scope>IDENTIFICATION</scope>
</reference>
<evidence type="ECO:0000256" key="3">
    <source>
        <dbReference type="ARBA" id="ARBA00022729"/>
    </source>
</evidence>
<dbReference type="EnsemblMetazoa" id="RPRC004048-RA">
    <property type="protein sequence ID" value="RPRC004048-PA"/>
    <property type="gene ID" value="RPRC004048"/>
</dbReference>
<dbReference type="EMBL" id="ACPB03034103">
    <property type="status" value="NOT_ANNOTATED_CDS"/>
    <property type="molecule type" value="Genomic_DNA"/>
</dbReference>
<accession>T1HJ25</accession>
<comment type="subcellular location">
    <subcellularLocation>
        <location evidence="1">Secreted</location>
    </subcellularLocation>
</comment>
<organism evidence="4 5">
    <name type="scientific">Rhodnius prolixus</name>
    <name type="common">Triatomid bug</name>
    <dbReference type="NCBI Taxonomy" id="13249"/>
    <lineage>
        <taxon>Eukaryota</taxon>
        <taxon>Metazoa</taxon>
        <taxon>Ecdysozoa</taxon>
        <taxon>Arthropoda</taxon>
        <taxon>Hexapoda</taxon>
        <taxon>Insecta</taxon>
        <taxon>Pterygota</taxon>
        <taxon>Neoptera</taxon>
        <taxon>Paraneoptera</taxon>
        <taxon>Hemiptera</taxon>
        <taxon>Heteroptera</taxon>
        <taxon>Panheteroptera</taxon>
        <taxon>Cimicomorpha</taxon>
        <taxon>Reduviidae</taxon>
        <taxon>Triatominae</taxon>
        <taxon>Rhodnius</taxon>
    </lineage>
</organism>
<dbReference type="GO" id="GO:0005576">
    <property type="term" value="C:extracellular region"/>
    <property type="evidence" value="ECO:0007669"/>
    <property type="project" value="UniProtKB-SubCell"/>
</dbReference>
<proteinExistence type="predicted"/>
<dbReference type="InterPro" id="IPR005657">
    <property type="entry name" value="Triabi/Procalin"/>
</dbReference>
<name>T1HJ25_RHOPR</name>
<dbReference type="Pfam" id="PF03973">
    <property type="entry name" value="Triabin"/>
    <property type="match status" value="1"/>
</dbReference>
<dbReference type="InParanoid" id="T1HJ25"/>
<keyword evidence="2" id="KW-0964">Secreted</keyword>
<evidence type="ECO:0000256" key="2">
    <source>
        <dbReference type="ARBA" id="ARBA00022525"/>
    </source>
</evidence>
<dbReference type="VEuPathDB" id="VectorBase:RPRC004048"/>
<evidence type="ECO:0000256" key="1">
    <source>
        <dbReference type="ARBA" id="ARBA00004613"/>
    </source>
</evidence>